<protein>
    <submittedName>
        <fullName evidence="4">HAD-IA family hydrolase</fullName>
    </submittedName>
</protein>
<dbReference type="InterPro" id="IPR023214">
    <property type="entry name" value="HAD_sf"/>
</dbReference>
<evidence type="ECO:0000256" key="1">
    <source>
        <dbReference type="ARBA" id="ARBA00001946"/>
    </source>
</evidence>
<evidence type="ECO:0000256" key="2">
    <source>
        <dbReference type="ARBA" id="ARBA00022801"/>
    </source>
</evidence>
<keyword evidence="2 4" id="KW-0378">Hydrolase</keyword>
<dbReference type="Pfam" id="PF00702">
    <property type="entry name" value="Hydrolase"/>
    <property type="match status" value="1"/>
</dbReference>
<dbReference type="PANTHER" id="PTHR46470:SF4">
    <property type="entry name" value="5-AMINO-6-(5-PHOSPHO-D-RIBITYLAMINO)URACIL PHOSPHATASE YIGB"/>
    <property type="match status" value="1"/>
</dbReference>
<dbReference type="InterPro" id="IPR036412">
    <property type="entry name" value="HAD-like_sf"/>
</dbReference>
<dbReference type="SFLD" id="SFLDG01129">
    <property type="entry name" value="C1.5:_HAD__Beta-PGM__Phosphata"/>
    <property type="match status" value="1"/>
</dbReference>
<dbReference type="InterPro" id="IPR051400">
    <property type="entry name" value="HAD-like_hydrolase"/>
</dbReference>
<keyword evidence="5" id="KW-1185">Reference proteome</keyword>
<dbReference type="NCBIfam" id="TIGR01549">
    <property type="entry name" value="HAD-SF-IA-v1"/>
    <property type="match status" value="1"/>
</dbReference>
<dbReference type="GO" id="GO:0009231">
    <property type="term" value="P:riboflavin biosynthetic process"/>
    <property type="evidence" value="ECO:0007669"/>
    <property type="project" value="TreeGrafter"/>
</dbReference>
<evidence type="ECO:0000313" key="5">
    <source>
        <dbReference type="Proteomes" id="UP000448575"/>
    </source>
</evidence>
<reference evidence="4 5" key="1">
    <citation type="submission" date="2019-12" db="EMBL/GenBank/DDBJ databases">
        <title>Novel species isolated from a subtropical stream in China.</title>
        <authorList>
            <person name="Lu H."/>
        </authorList>
    </citation>
    <scope>NUCLEOTIDE SEQUENCE [LARGE SCALE GENOMIC DNA]</scope>
    <source>
        <strain evidence="4 5">DS3</strain>
    </source>
</reference>
<dbReference type="Proteomes" id="UP000448575">
    <property type="component" value="Unassembled WGS sequence"/>
</dbReference>
<dbReference type="AlphaFoldDB" id="A0A6N9HAN9"/>
<dbReference type="InterPro" id="IPR006439">
    <property type="entry name" value="HAD-SF_hydro_IA"/>
</dbReference>
<sequence length="231" mass="24327">MKPKAILFDLDDTLWPIAPVIAAAEVTLHAWLTTHAPKVAAAWSIEALRAHRAELAAARPELLIDLGQLRRASLQAAFAAAGEAEHQVDGAMTHFFAARNAVTPYDDVLPGLLKLRQHVQLGAISNGNANLEVIGLAHHFEVSLAAAHFGAAKPDPGIFRAACQALGVAPSDAVYVGDDLALDVAGAQAAGLRAVWMNRRGAALPDGAPQPDAICATLDELLAWLEQQLAE</sequence>
<gene>
    <name evidence="4" type="ORF">GTP41_00605</name>
</gene>
<comment type="cofactor">
    <cofactor evidence="1">
        <name>Mg(2+)</name>
        <dbReference type="ChEBI" id="CHEBI:18420"/>
    </cofactor>
</comment>
<name>A0A6N9HAN9_9BURK</name>
<organism evidence="4 5">
    <name type="scientific">Pseudoduganella guangdongensis</name>
    <dbReference type="NCBI Taxonomy" id="2692179"/>
    <lineage>
        <taxon>Bacteria</taxon>
        <taxon>Pseudomonadati</taxon>
        <taxon>Pseudomonadota</taxon>
        <taxon>Betaproteobacteria</taxon>
        <taxon>Burkholderiales</taxon>
        <taxon>Oxalobacteraceae</taxon>
        <taxon>Telluria group</taxon>
        <taxon>Pseudoduganella</taxon>
    </lineage>
</organism>
<evidence type="ECO:0000313" key="4">
    <source>
        <dbReference type="EMBL" id="MYN00591.1"/>
    </source>
</evidence>
<dbReference type="SUPFAM" id="SSF56784">
    <property type="entry name" value="HAD-like"/>
    <property type="match status" value="1"/>
</dbReference>
<proteinExistence type="predicted"/>
<accession>A0A6N9HAN9</accession>
<dbReference type="SFLD" id="SFLDS00003">
    <property type="entry name" value="Haloacid_Dehalogenase"/>
    <property type="match status" value="1"/>
</dbReference>
<keyword evidence="3" id="KW-0460">Magnesium</keyword>
<dbReference type="GO" id="GO:0016787">
    <property type="term" value="F:hydrolase activity"/>
    <property type="evidence" value="ECO:0007669"/>
    <property type="project" value="UniProtKB-KW"/>
</dbReference>
<dbReference type="NCBIfam" id="TIGR01509">
    <property type="entry name" value="HAD-SF-IA-v3"/>
    <property type="match status" value="1"/>
</dbReference>
<evidence type="ECO:0000256" key="3">
    <source>
        <dbReference type="ARBA" id="ARBA00022842"/>
    </source>
</evidence>
<dbReference type="Gene3D" id="1.20.120.1600">
    <property type="match status" value="1"/>
</dbReference>
<dbReference type="Gene3D" id="3.40.50.1000">
    <property type="entry name" value="HAD superfamily/HAD-like"/>
    <property type="match status" value="1"/>
</dbReference>
<dbReference type="PANTHER" id="PTHR46470">
    <property type="entry name" value="N-ACYLNEURAMINATE-9-PHOSPHATASE"/>
    <property type="match status" value="1"/>
</dbReference>
<dbReference type="PRINTS" id="PR00413">
    <property type="entry name" value="HADHALOGNASE"/>
</dbReference>
<comment type="caution">
    <text evidence="4">The sequence shown here is derived from an EMBL/GenBank/DDBJ whole genome shotgun (WGS) entry which is preliminary data.</text>
</comment>
<dbReference type="EMBL" id="WWCJ01000001">
    <property type="protein sequence ID" value="MYN00591.1"/>
    <property type="molecule type" value="Genomic_DNA"/>
</dbReference>